<evidence type="ECO:0008006" key="4">
    <source>
        <dbReference type="Google" id="ProtNLM"/>
    </source>
</evidence>
<dbReference type="RefSeq" id="XP_067822800.1">
    <property type="nucleotide sequence ID" value="XM_067963579.1"/>
</dbReference>
<protein>
    <recommendedName>
        <fullName evidence="4">RxLR effector protein</fullName>
    </recommendedName>
</protein>
<feature type="signal peptide" evidence="1">
    <location>
        <begin position="1"/>
        <end position="29"/>
    </location>
</feature>
<keyword evidence="3" id="KW-1185">Reference proteome</keyword>
<feature type="chain" id="PRO_5037961615" description="RxLR effector protein" evidence="1">
    <location>
        <begin position="30"/>
        <end position="217"/>
    </location>
</feature>
<gene>
    <name evidence="2" type="ORF">CCR75_005498</name>
</gene>
<accession>A0A976NZJ9</accession>
<dbReference type="AlphaFoldDB" id="A0A976NZJ9"/>
<keyword evidence="1" id="KW-0732">Signal</keyword>
<reference evidence="2 3" key="1">
    <citation type="journal article" date="2021" name="Genome Biol.">
        <title>AFLAP: assembly-free linkage analysis pipeline using k-mers from genome sequencing data.</title>
        <authorList>
            <person name="Fletcher K."/>
            <person name="Zhang L."/>
            <person name="Gil J."/>
            <person name="Han R."/>
            <person name="Cavanaugh K."/>
            <person name="Michelmore R."/>
        </authorList>
    </citation>
    <scope>NUCLEOTIDE SEQUENCE [LARGE SCALE GENOMIC DNA]</scope>
    <source>
        <strain evidence="2 3">SF5</strain>
    </source>
</reference>
<evidence type="ECO:0000256" key="1">
    <source>
        <dbReference type="SAM" id="SignalP"/>
    </source>
</evidence>
<dbReference type="EMBL" id="SHOA02000001">
    <property type="protein sequence ID" value="TDH73302.1"/>
    <property type="molecule type" value="Genomic_DNA"/>
</dbReference>
<name>A0A976NZJ9_BRELC</name>
<comment type="caution">
    <text evidence="2">The sequence shown here is derived from an EMBL/GenBank/DDBJ whole genome shotgun (WGS) entry which is preliminary data.</text>
</comment>
<sequence length="217" mass="24376">MSFVTLKPATGRCRTVLLVALVLKGCIESSSVIATVSDNETTLSIGSGLGTNEDRSVKIGHVVPAVLSSNPFAAVYKRYAQMYSAYHKKLNQDEEFEELVRRYTLPHIALMVASAHIYPDLNTLVLRPLLFKKWGRGNFEGAFKDLNLNDASEALLARWQIWAEFGEWHGRIPIRSSHMDQVNSAYDAMSIFTELQKRMPKSIFVESVLNVLKADKK</sequence>
<organism evidence="2 3">
    <name type="scientific">Bremia lactucae</name>
    <name type="common">Lettuce downy mildew</name>
    <dbReference type="NCBI Taxonomy" id="4779"/>
    <lineage>
        <taxon>Eukaryota</taxon>
        <taxon>Sar</taxon>
        <taxon>Stramenopiles</taxon>
        <taxon>Oomycota</taxon>
        <taxon>Peronosporomycetes</taxon>
        <taxon>Peronosporales</taxon>
        <taxon>Peronosporaceae</taxon>
        <taxon>Bremia</taxon>
    </lineage>
</organism>
<evidence type="ECO:0000313" key="2">
    <source>
        <dbReference type="EMBL" id="TDH73302.1"/>
    </source>
</evidence>
<proteinExistence type="predicted"/>
<dbReference type="GeneID" id="94349250"/>
<dbReference type="Proteomes" id="UP000294530">
    <property type="component" value="Unassembled WGS sequence"/>
</dbReference>
<dbReference type="KEGG" id="blac:94349250"/>
<evidence type="ECO:0000313" key="3">
    <source>
        <dbReference type="Proteomes" id="UP000294530"/>
    </source>
</evidence>